<evidence type="ECO:0000259" key="5">
    <source>
        <dbReference type="Pfam" id="PF09375"/>
    </source>
</evidence>
<evidence type="ECO:0000313" key="7">
    <source>
        <dbReference type="EMBL" id="MDM7886317.1"/>
    </source>
</evidence>
<gene>
    <name evidence="7" type="primary">efeO</name>
    <name evidence="7" type="ORF">QUG92_14490</name>
</gene>
<evidence type="ECO:0000256" key="1">
    <source>
        <dbReference type="ARBA" id="ARBA00004418"/>
    </source>
</evidence>
<dbReference type="InterPro" id="IPR050894">
    <property type="entry name" value="EfeM/EfeO_iron_uptake"/>
</dbReference>
<dbReference type="InterPro" id="IPR018976">
    <property type="entry name" value="Imelysin-like"/>
</dbReference>
<dbReference type="EMBL" id="JAUCML010000010">
    <property type="protein sequence ID" value="MDM7886317.1"/>
    <property type="molecule type" value="Genomic_DNA"/>
</dbReference>
<dbReference type="Gene3D" id="1.20.1420.20">
    <property type="entry name" value="M75 peptidase, HXXE motif"/>
    <property type="match status" value="1"/>
</dbReference>
<dbReference type="Pfam" id="PF13473">
    <property type="entry name" value="Cupredoxin_1"/>
    <property type="match status" value="1"/>
</dbReference>
<dbReference type="Pfam" id="PF09375">
    <property type="entry name" value="Peptidase_M75"/>
    <property type="match status" value="1"/>
</dbReference>
<evidence type="ECO:0000256" key="4">
    <source>
        <dbReference type="SAM" id="SignalP"/>
    </source>
</evidence>
<dbReference type="PANTHER" id="PTHR39192:SF1">
    <property type="entry name" value="IRON UPTAKE SYSTEM COMPONENT EFEO"/>
    <property type="match status" value="1"/>
</dbReference>
<accession>A0ABT7T9T0</accession>
<feature type="domain" description="EfeO-type cupredoxin-like" evidence="6">
    <location>
        <begin position="54"/>
        <end position="132"/>
    </location>
</feature>
<evidence type="ECO:0000256" key="3">
    <source>
        <dbReference type="ARBA" id="ARBA00022729"/>
    </source>
</evidence>
<proteinExistence type="inferred from homology"/>
<evidence type="ECO:0000259" key="6">
    <source>
        <dbReference type="Pfam" id="PF13473"/>
    </source>
</evidence>
<comment type="similarity">
    <text evidence="2">Belongs to the EfeM/EfeO family.</text>
</comment>
<feature type="chain" id="PRO_5047099243" evidence="4">
    <location>
        <begin position="30"/>
        <end position="416"/>
    </location>
</feature>
<dbReference type="InterPro" id="IPR038352">
    <property type="entry name" value="Imelysin_sf"/>
</dbReference>
<sequence>MPFGRTPTTPTATTTARPLLALGALGVAAALTLTGCSAGSTPADDASGGTGRVSRVTITLTNDGSDACAVSTTKVPAGPVTFTVHNESSTAITEVELLQDQRILGEKENLAPGLDPVRFTATLTGGEYQVYCPGAAEELTDFTVTGKAAATADSSAAALLADGATGYATYVDGQVTDMVTAVRQLQTDVDAGDLDAAKRDYAAARPFYEHVESDVDGFVKQGHSATDNAGNLDYLVDMRQSNLDAAVGWSGFHAVEKDLFQAGAITASTKQTAADLTANVQLLAKLVPTLHYKPEDLANGAAGLLEEVQSNKITGEEEAYSHIDLVDLAANVEGARQAFAYLKPGLTKVDPALTKQIAAQFDATNTMMDGFRDANALGGFSTWDAAAKAEDANRISQQVQALQDPLSRLAEKVATA</sequence>
<evidence type="ECO:0000313" key="8">
    <source>
        <dbReference type="Proteomes" id="UP001237823"/>
    </source>
</evidence>
<keyword evidence="8" id="KW-1185">Reference proteome</keyword>
<name>A0ABT7T9T0_9MICO</name>
<comment type="subcellular location">
    <subcellularLocation>
        <location evidence="1">Periplasm</location>
    </subcellularLocation>
</comment>
<protein>
    <submittedName>
        <fullName evidence="7">Iron uptake system protein EfeO</fullName>
    </submittedName>
</protein>
<feature type="signal peptide" evidence="4">
    <location>
        <begin position="1"/>
        <end position="29"/>
    </location>
</feature>
<dbReference type="Proteomes" id="UP001237823">
    <property type="component" value="Unassembled WGS sequence"/>
</dbReference>
<feature type="domain" description="Imelysin-like" evidence="5">
    <location>
        <begin position="165"/>
        <end position="408"/>
    </location>
</feature>
<dbReference type="NCBIfam" id="NF041757">
    <property type="entry name" value="EfeO"/>
    <property type="match status" value="1"/>
</dbReference>
<dbReference type="RefSeq" id="WP_289459633.1">
    <property type="nucleotide sequence ID" value="NZ_JAUCML010000010.1"/>
</dbReference>
<dbReference type="CDD" id="cd14656">
    <property type="entry name" value="Imelysin-like_EfeO"/>
    <property type="match status" value="1"/>
</dbReference>
<dbReference type="InterPro" id="IPR053377">
    <property type="entry name" value="Iron_uptake_EfeM/EfeO"/>
</dbReference>
<keyword evidence="3 4" id="KW-0732">Signal</keyword>
<dbReference type="InterPro" id="IPR028096">
    <property type="entry name" value="EfeO_Cupredoxin"/>
</dbReference>
<evidence type="ECO:0000256" key="2">
    <source>
        <dbReference type="ARBA" id="ARBA00005989"/>
    </source>
</evidence>
<dbReference type="InterPro" id="IPR034981">
    <property type="entry name" value="Imelysin-like_EfeO/Algp7"/>
</dbReference>
<organism evidence="7 8">
    <name type="scientific">Curtobacterium citri</name>
    <dbReference type="NCBI Taxonomy" id="3055139"/>
    <lineage>
        <taxon>Bacteria</taxon>
        <taxon>Bacillati</taxon>
        <taxon>Actinomycetota</taxon>
        <taxon>Actinomycetes</taxon>
        <taxon>Micrococcales</taxon>
        <taxon>Microbacteriaceae</taxon>
        <taxon>Curtobacterium</taxon>
    </lineage>
</organism>
<comment type="caution">
    <text evidence="7">The sequence shown here is derived from an EMBL/GenBank/DDBJ whole genome shotgun (WGS) entry which is preliminary data.</text>
</comment>
<reference evidence="7 8" key="1">
    <citation type="submission" date="2023-06" db="EMBL/GenBank/DDBJ databases">
        <authorList>
            <person name="Feng G."/>
            <person name="Li J."/>
            <person name="Zhu H."/>
        </authorList>
    </citation>
    <scope>NUCLEOTIDE SEQUENCE [LARGE SCALE GENOMIC DNA]</scope>
    <source>
        <strain evidence="7 8">RHCKG23</strain>
    </source>
</reference>
<dbReference type="PANTHER" id="PTHR39192">
    <property type="entry name" value="IRON UPTAKE SYSTEM COMPONENT EFEO"/>
    <property type="match status" value="1"/>
</dbReference>